<dbReference type="InterPro" id="IPR006119">
    <property type="entry name" value="Resolv_N"/>
</dbReference>
<name>A0ABU0JWS8_9BACL</name>
<keyword evidence="3" id="KW-1185">Reference proteome</keyword>
<reference evidence="2" key="1">
    <citation type="submission" date="2023-07" db="EMBL/GenBank/DDBJ databases">
        <title>Genomic Encyclopedia of Type Strains, Phase IV (KMG-IV): sequencing the most valuable type-strain genomes for metagenomic binning, comparative biology and taxonomic classification.</title>
        <authorList>
            <person name="Goeker M."/>
        </authorList>
    </citation>
    <scope>NUCLEOTIDE SEQUENCE [LARGE SCALE GENOMIC DNA]</scope>
    <source>
        <strain evidence="2">JSM 076093</strain>
    </source>
</reference>
<dbReference type="SUPFAM" id="SSF53041">
    <property type="entry name" value="Resolvase-like"/>
    <property type="match status" value="1"/>
</dbReference>
<proteinExistence type="predicted"/>
<feature type="domain" description="Recombinase" evidence="1">
    <location>
        <begin position="137"/>
        <end position="256"/>
    </location>
</feature>
<dbReference type="EMBL" id="JAUSWM010000001">
    <property type="protein sequence ID" value="MDQ0481529.1"/>
    <property type="molecule type" value="Genomic_DNA"/>
</dbReference>
<protein>
    <submittedName>
        <fullName evidence="2">DNA invertase Pin-like site-specific DNA recombinase</fullName>
    </submittedName>
</protein>
<dbReference type="InterPro" id="IPR036162">
    <property type="entry name" value="Resolvase-like_N_sf"/>
</dbReference>
<dbReference type="InterPro" id="IPR011109">
    <property type="entry name" value="DNA_bind_recombinase_dom"/>
</dbReference>
<dbReference type="PROSITE" id="PS51737">
    <property type="entry name" value="RECOMBINASE_DNA_BIND"/>
    <property type="match status" value="1"/>
</dbReference>
<organism evidence="2 3">
    <name type="scientific">Guptibacillus hwajinpoensis</name>
    <dbReference type="NCBI Taxonomy" id="208199"/>
    <lineage>
        <taxon>Bacteria</taxon>
        <taxon>Bacillati</taxon>
        <taxon>Bacillota</taxon>
        <taxon>Bacilli</taxon>
        <taxon>Bacillales</taxon>
        <taxon>Guptibacillaceae</taxon>
        <taxon>Guptibacillus</taxon>
    </lineage>
</organism>
<comment type="caution">
    <text evidence="2">The sequence shown here is derived from an EMBL/GenBank/DDBJ whole genome shotgun (WGS) entry which is preliminary data.</text>
</comment>
<sequence>MQLHSAEMLAEQYGCEITKKYLDNGISATKKKLLSREQLGNLLRDAENDKFDYVIVYSNDRLARDPVEHLYIRKIFSDHNIPVVLSNNNSFYDSGELVPQLVKDGMTKFESDNNRDRTSDTFKYKIQKGEWTGGNPPYGYYYDSLSKSLIEIPMEIEIVKTIFGLYKRGLGFQSIAKKISEDSSNLKSWTKEAVKTIITNPFYMGYMSMNKRKRNAHNSITERDEWIMGKSPLINAVIDEEEWEYCFRNYENKRKRKIPPRHYTTPYFLKELLFCKKCDCKMHPKNQKTKSSNGKIYGNKIYYCKKCSFRVKTSEIHDYVFYILVNVLITKDFMRPPDNLFSEVKKSYAADKKSYGEEIKILEGLLGESLLEMEKASLELKKNMSDKTAESRDLIDILQVYREEINNDISNYKNSINSKKKQIRHIDLVLTDFTLWNELYKELQYGYVGMEDETVFRRLAIHLLEKVYLEYSSDGSVTRHVSGNTHKGVVNNIIVDLTAKINVEATHRLDIELNFD</sequence>
<dbReference type="Pfam" id="PF07508">
    <property type="entry name" value="Recombinase"/>
    <property type="match status" value="1"/>
</dbReference>
<dbReference type="Proteomes" id="UP001226720">
    <property type="component" value="Unassembled WGS sequence"/>
</dbReference>
<dbReference type="SMART" id="SM00857">
    <property type="entry name" value="Resolvase"/>
    <property type="match status" value="1"/>
</dbReference>
<dbReference type="PANTHER" id="PTHR30461">
    <property type="entry name" value="DNA-INVERTASE FROM LAMBDOID PROPHAGE"/>
    <property type="match status" value="1"/>
</dbReference>
<dbReference type="PANTHER" id="PTHR30461:SF23">
    <property type="entry name" value="DNA RECOMBINASE-RELATED"/>
    <property type="match status" value="1"/>
</dbReference>
<accession>A0ABU0JWS8</accession>
<dbReference type="Pfam" id="PF00239">
    <property type="entry name" value="Resolvase"/>
    <property type="match status" value="1"/>
</dbReference>
<evidence type="ECO:0000313" key="2">
    <source>
        <dbReference type="EMBL" id="MDQ0481529.1"/>
    </source>
</evidence>
<dbReference type="Gene3D" id="3.90.1750.20">
    <property type="entry name" value="Putative Large Serine Recombinase, Chain B, Domain 2"/>
    <property type="match status" value="1"/>
</dbReference>
<dbReference type="InterPro" id="IPR038109">
    <property type="entry name" value="DNA_bind_recomb_sf"/>
</dbReference>
<dbReference type="InterPro" id="IPR050639">
    <property type="entry name" value="SSR_resolvase"/>
</dbReference>
<gene>
    <name evidence="2" type="ORF">QO000_000482</name>
</gene>
<evidence type="ECO:0000313" key="3">
    <source>
        <dbReference type="Proteomes" id="UP001226720"/>
    </source>
</evidence>
<dbReference type="Gene3D" id="3.40.50.1390">
    <property type="entry name" value="Resolvase, N-terminal catalytic domain"/>
    <property type="match status" value="1"/>
</dbReference>
<dbReference type="CDD" id="cd00338">
    <property type="entry name" value="Ser_Recombinase"/>
    <property type="match status" value="1"/>
</dbReference>
<evidence type="ECO:0000259" key="1">
    <source>
        <dbReference type="PROSITE" id="PS51737"/>
    </source>
</evidence>